<reference evidence="1" key="1">
    <citation type="submission" date="2020-07" db="EMBL/GenBank/DDBJ databases">
        <title>Huge and variable diversity of episymbiotic CPR bacteria and DPANN archaea in groundwater ecosystems.</title>
        <authorList>
            <person name="He C.Y."/>
            <person name="Keren R."/>
            <person name="Whittaker M."/>
            <person name="Farag I.F."/>
            <person name="Doudna J."/>
            <person name="Cate J.H.D."/>
            <person name="Banfield J.F."/>
        </authorList>
    </citation>
    <scope>NUCLEOTIDE SEQUENCE</scope>
    <source>
        <strain evidence="1">NC_groundwater_1860_Pr3_B-0.1um_51_7</strain>
    </source>
</reference>
<dbReference type="Proteomes" id="UP000808761">
    <property type="component" value="Unassembled WGS sequence"/>
</dbReference>
<evidence type="ECO:0000313" key="1">
    <source>
        <dbReference type="EMBL" id="MBI5078955.1"/>
    </source>
</evidence>
<dbReference type="GO" id="GO:0016740">
    <property type="term" value="F:transferase activity"/>
    <property type="evidence" value="ECO:0007669"/>
    <property type="project" value="UniProtKB-KW"/>
</dbReference>
<dbReference type="InterPro" id="IPR014942">
    <property type="entry name" value="AbiEii"/>
</dbReference>
<protein>
    <submittedName>
        <fullName evidence="1">Nucleotidyl transferase AbiEii/AbiGii toxin family protein</fullName>
    </submittedName>
</protein>
<accession>A0A9D6UKB9</accession>
<gene>
    <name evidence="1" type="ORF">HZB08_02930</name>
</gene>
<keyword evidence="1" id="KW-0808">Transferase</keyword>
<dbReference type="Pfam" id="PF08843">
    <property type="entry name" value="AbiEii"/>
    <property type="match status" value="1"/>
</dbReference>
<sequence>MYNKKTKESPTFHRFRIHTQRENQHTSFFVSVEFGRYPAYTLNIAPLRPQKELPGLPLTLVRAEKPEEILADKLGAIAGRPFCKGRDYFDLWLLKQQGIKLDAELLKKKLGDYAVPPSNLARGLELASAESIKSEMEKFLPGKYRRQFEADGYAGMLKESRSLIEEGLRAL</sequence>
<comment type="caution">
    <text evidence="1">The sequence shown here is derived from an EMBL/GenBank/DDBJ whole genome shotgun (WGS) entry which is preliminary data.</text>
</comment>
<name>A0A9D6UKB9_UNCSA</name>
<organism evidence="1 2">
    <name type="scientific">Candidatus Saganbacteria bacterium</name>
    <dbReference type="NCBI Taxonomy" id="2575572"/>
    <lineage>
        <taxon>Bacteria</taxon>
        <taxon>Bacillati</taxon>
        <taxon>Saganbacteria</taxon>
    </lineage>
</organism>
<dbReference type="AlphaFoldDB" id="A0A9D6UKB9"/>
<proteinExistence type="predicted"/>
<dbReference type="EMBL" id="JACRKR010000143">
    <property type="protein sequence ID" value="MBI5078955.1"/>
    <property type="molecule type" value="Genomic_DNA"/>
</dbReference>
<evidence type="ECO:0000313" key="2">
    <source>
        <dbReference type="Proteomes" id="UP000808761"/>
    </source>
</evidence>